<dbReference type="InterPro" id="IPR020103">
    <property type="entry name" value="PsdUridine_synth_cat_dom_sf"/>
</dbReference>
<dbReference type="Gene3D" id="3.30.70.580">
    <property type="entry name" value="Pseudouridine synthase I, catalytic domain, N-terminal subdomain"/>
    <property type="match status" value="1"/>
</dbReference>
<accession>A0AAE0L945</accession>
<dbReference type="Gene3D" id="3.30.70.660">
    <property type="entry name" value="Pseudouridine synthase I, catalytic domain, C-terminal subdomain"/>
    <property type="match status" value="1"/>
</dbReference>
<dbReference type="SUPFAM" id="SSF55120">
    <property type="entry name" value="Pseudouridine synthase"/>
    <property type="match status" value="1"/>
</dbReference>
<comment type="caution">
    <text evidence="2">The sequence shown here is derived from an EMBL/GenBank/DDBJ whole genome shotgun (WGS) entry which is preliminary data.</text>
</comment>
<dbReference type="InterPro" id="IPR020094">
    <property type="entry name" value="TruA/RsuA/RluB/E/F_N"/>
</dbReference>
<evidence type="ECO:0000256" key="1">
    <source>
        <dbReference type="ARBA" id="ARBA00023235"/>
    </source>
</evidence>
<dbReference type="GO" id="GO:0009982">
    <property type="term" value="F:pseudouridine synthase activity"/>
    <property type="evidence" value="ECO:0007669"/>
    <property type="project" value="InterPro"/>
</dbReference>
<evidence type="ECO:0000313" key="2">
    <source>
        <dbReference type="EMBL" id="KAK3276452.1"/>
    </source>
</evidence>
<evidence type="ECO:0000313" key="3">
    <source>
        <dbReference type="Proteomes" id="UP001190700"/>
    </source>
</evidence>
<dbReference type="InterPro" id="IPR001406">
    <property type="entry name" value="PsdUridine_synth_TruA"/>
</dbReference>
<dbReference type="PANTHER" id="PTHR11142">
    <property type="entry name" value="PSEUDOURIDYLATE SYNTHASE"/>
    <property type="match status" value="1"/>
</dbReference>
<dbReference type="AlphaFoldDB" id="A0AAE0L945"/>
<dbReference type="PANTHER" id="PTHR11142:SF0">
    <property type="entry name" value="TRNA PSEUDOURIDINE SYNTHASE-LIKE 1"/>
    <property type="match status" value="1"/>
</dbReference>
<keyword evidence="1" id="KW-0413">Isomerase</keyword>
<keyword evidence="3" id="KW-1185">Reference proteome</keyword>
<sequence length="329" mass="35820">MNSGTNTPSIRLPDEVPTLFTACTKAGSLKSPKDFDRCGTNSANDTNDLSETVNKKVTAPETPSTYSYKDGTAVNDSPEQYEEARLRTLEDYRILDTPLDLRFEQITELAALGFKPPAGGTSDQKEQRCRLKMVISYDGSDFAGFQYQSPPARTVQATVEKAAWRIFGADAGRVVGASRTDGGVHAKAAVAHLDVPTQPSLAELDAALVGINLCLPPDVRIRKIEVAPDGFQAQRGSAGKIYHYLLATTCPPTPSESRFRFWTVPLWCAVNRKRPARLSDGALDVEAMRAAAEMIQGRRDFSALTEAKRPSGMLAAFSHPEHTRLSTVT</sequence>
<dbReference type="EMBL" id="LGRX02006550">
    <property type="protein sequence ID" value="KAK3276452.1"/>
    <property type="molecule type" value="Genomic_DNA"/>
</dbReference>
<gene>
    <name evidence="2" type="ORF">CYMTET_15469</name>
</gene>
<dbReference type="InterPro" id="IPR020095">
    <property type="entry name" value="PsdUridine_synth_TruA_C"/>
</dbReference>
<dbReference type="GO" id="GO:0003723">
    <property type="term" value="F:RNA binding"/>
    <property type="evidence" value="ECO:0007669"/>
    <property type="project" value="InterPro"/>
</dbReference>
<reference evidence="2 3" key="1">
    <citation type="journal article" date="2015" name="Genome Biol. Evol.">
        <title>Comparative Genomics of a Bacterivorous Green Alga Reveals Evolutionary Causalities and Consequences of Phago-Mixotrophic Mode of Nutrition.</title>
        <authorList>
            <person name="Burns J.A."/>
            <person name="Paasch A."/>
            <person name="Narechania A."/>
            <person name="Kim E."/>
        </authorList>
    </citation>
    <scope>NUCLEOTIDE SEQUENCE [LARGE SCALE GENOMIC DNA]</scope>
    <source>
        <strain evidence="2 3">PLY_AMNH</strain>
    </source>
</reference>
<dbReference type="Proteomes" id="UP001190700">
    <property type="component" value="Unassembled WGS sequence"/>
</dbReference>
<proteinExistence type="predicted"/>
<protein>
    <recommendedName>
        <fullName evidence="4">tRNA pseudouridine synthase</fullName>
    </recommendedName>
</protein>
<organism evidence="2 3">
    <name type="scientific">Cymbomonas tetramitiformis</name>
    <dbReference type="NCBI Taxonomy" id="36881"/>
    <lineage>
        <taxon>Eukaryota</taxon>
        <taxon>Viridiplantae</taxon>
        <taxon>Chlorophyta</taxon>
        <taxon>Pyramimonadophyceae</taxon>
        <taxon>Pyramimonadales</taxon>
        <taxon>Pyramimonadaceae</taxon>
        <taxon>Cymbomonas</taxon>
    </lineage>
</organism>
<evidence type="ECO:0008006" key="4">
    <source>
        <dbReference type="Google" id="ProtNLM"/>
    </source>
</evidence>
<name>A0AAE0L945_9CHLO</name>
<dbReference type="GO" id="GO:0031119">
    <property type="term" value="P:tRNA pseudouridine synthesis"/>
    <property type="evidence" value="ECO:0007669"/>
    <property type="project" value="TreeGrafter"/>
</dbReference>